<evidence type="ECO:0000313" key="3">
    <source>
        <dbReference type="EMBL" id="CAD8502472.1"/>
    </source>
</evidence>
<feature type="binding site" evidence="1">
    <location>
        <position position="169"/>
    </location>
    <ligand>
        <name>an N-acyl-1,2-diacyl-sn-glycero-3-phosphoethanolamine</name>
        <dbReference type="ChEBI" id="CHEBI:62537"/>
    </ligand>
</feature>
<dbReference type="AlphaFoldDB" id="A0A7S0HUP2"/>
<dbReference type="PANTHER" id="PTHR15032">
    <property type="entry name" value="N-ACYL-PHOSPHATIDYLETHANOLAMINE-HYDROLYZING PHOSPHOLIPASE D"/>
    <property type="match status" value="1"/>
</dbReference>
<accession>A0A7S0HUP2</accession>
<dbReference type="GO" id="GO:0008270">
    <property type="term" value="F:zinc ion binding"/>
    <property type="evidence" value="ECO:0007669"/>
    <property type="project" value="InterPro"/>
</dbReference>
<dbReference type="Gene3D" id="3.60.15.10">
    <property type="entry name" value="Ribonuclease Z/Hydroxyacylglutathione hydrolase-like"/>
    <property type="match status" value="1"/>
</dbReference>
<gene>
    <name evidence="3" type="ORF">HPHI1048_LOCUS20473</name>
</gene>
<name>A0A7S0HUP2_9CRYP</name>
<dbReference type="PIRSF" id="PIRSF038896">
    <property type="entry name" value="NAPE-PLD"/>
    <property type="match status" value="1"/>
</dbReference>
<dbReference type="PANTHER" id="PTHR15032:SF4">
    <property type="entry name" value="N-ACYL-PHOSPHATIDYLETHANOLAMINE-HYDROLYZING PHOSPHOLIPASE D"/>
    <property type="match status" value="1"/>
</dbReference>
<feature type="domain" description="Metallo-beta-lactamase" evidence="2">
    <location>
        <begin position="124"/>
        <end position="321"/>
    </location>
</feature>
<evidence type="ECO:0000259" key="2">
    <source>
        <dbReference type="Pfam" id="PF12706"/>
    </source>
</evidence>
<sequence length="374" mass="42432">MSRPIKTRRLQDEFDGGGWLPTSVETKMDSEGSLDDDFASKKQQGKFINPWLDHDMFKGKAFKVLKFMYESKTKRAPLPSQAELDKLLPLSETNWKMIGSPPASSITLTWIGHSSFLVQIGGLNFLTDPVFSSRASPMPFVGPWRYAKLPFGVDKLPRIDFVVISHSHYDHLDLETVRKLGNGPVWYVGLGLKEWFESEGITNVVEMDWWQSVKFFSSNVEIVCTPCQHWSARTPFDACKTLWCSWVVRDEGGPTFFFAGDTGHCPVFEEIRRRIGAIHCSLIPIGAYLPRKFMKEHHASPEDAVQIHVALGSSWSVGCHWGTLRQKALEHVLDPPKVVQAELERRKMKSTEFEVMKHGETRAIIVQGNLVSKI</sequence>
<protein>
    <recommendedName>
        <fullName evidence="2">Metallo-beta-lactamase domain-containing protein</fullName>
    </recommendedName>
</protein>
<dbReference type="SUPFAM" id="SSF56281">
    <property type="entry name" value="Metallo-hydrolase/oxidoreductase"/>
    <property type="match status" value="1"/>
</dbReference>
<proteinExistence type="predicted"/>
<dbReference type="EMBL" id="HBEO01030116">
    <property type="protein sequence ID" value="CAD8502472.1"/>
    <property type="molecule type" value="Transcribed_RNA"/>
</dbReference>
<dbReference type="InterPro" id="IPR036866">
    <property type="entry name" value="RibonucZ/Hydroxyglut_hydro"/>
</dbReference>
<dbReference type="GO" id="GO:0070290">
    <property type="term" value="F:N-acylphosphatidylethanolamine-specific phospholipase D activity"/>
    <property type="evidence" value="ECO:0007669"/>
    <property type="project" value="InterPro"/>
</dbReference>
<dbReference type="InterPro" id="IPR024884">
    <property type="entry name" value="NAPE-PLD"/>
</dbReference>
<dbReference type="InterPro" id="IPR001279">
    <property type="entry name" value="Metallo-B-lactamas"/>
</dbReference>
<dbReference type="Pfam" id="PF12706">
    <property type="entry name" value="Lactamase_B_2"/>
    <property type="match status" value="1"/>
</dbReference>
<reference evidence="3" key="1">
    <citation type="submission" date="2021-01" db="EMBL/GenBank/DDBJ databases">
        <authorList>
            <person name="Corre E."/>
            <person name="Pelletier E."/>
            <person name="Niang G."/>
            <person name="Scheremetjew M."/>
            <person name="Finn R."/>
            <person name="Kale V."/>
            <person name="Holt S."/>
            <person name="Cochrane G."/>
            <person name="Meng A."/>
            <person name="Brown T."/>
            <person name="Cohen L."/>
        </authorList>
    </citation>
    <scope>NUCLEOTIDE SEQUENCE</scope>
    <source>
        <strain evidence="3">CCMP325</strain>
    </source>
</reference>
<organism evidence="3">
    <name type="scientific">Hanusia phi</name>
    <dbReference type="NCBI Taxonomy" id="3032"/>
    <lineage>
        <taxon>Eukaryota</taxon>
        <taxon>Cryptophyceae</taxon>
        <taxon>Pyrenomonadales</taxon>
        <taxon>Geminigeraceae</taxon>
        <taxon>Hanusia</taxon>
    </lineage>
</organism>
<feature type="binding site" evidence="1">
    <location>
        <position position="298"/>
    </location>
    <ligand>
        <name>an N-acyl-1,2-diacyl-sn-glycero-3-phosphoethanolamine</name>
        <dbReference type="ChEBI" id="CHEBI:62537"/>
    </ligand>
</feature>
<dbReference type="GO" id="GO:0005737">
    <property type="term" value="C:cytoplasm"/>
    <property type="evidence" value="ECO:0007669"/>
    <property type="project" value="TreeGrafter"/>
</dbReference>
<evidence type="ECO:0000256" key="1">
    <source>
        <dbReference type="PIRSR" id="PIRSR038896-50"/>
    </source>
</evidence>